<dbReference type="SUPFAM" id="SSF51735">
    <property type="entry name" value="NAD(P)-binding Rossmann-fold domains"/>
    <property type="match status" value="1"/>
</dbReference>
<gene>
    <name evidence="2" type="ORF">IPN02_13340</name>
</gene>
<dbReference type="AlphaFoldDB" id="A0A936NF12"/>
<sequence length="347" mass="37090">MKVLITGGTGFVGSHTAAALLRDGHQVRLLARRPERIDRVFEPLGVRPSDVIVGDATDRAAVHRAVDGCDAVVHAAATVALKKADAQRVNRINTTAAETVLELAAAARLDPIISVSSVAVFALEGASLTVASPLSAASEGYARSKGDAERFARGMQAAGAPVTITYPSGVFGPRVPEHPLPAMHQAAIALIRDRWVLPSGMNLVDVRDLAAAHTAMMRPGRGPRRFMLGGHFIRWGEMADILDEMTGRSPRRRKVPGAVMRGLGRLAESAPVAPPVDFELTREAMEDATRMVPADSSATLDALGMSFRDRWSMIADTYRWLVEEGHVEPEWAGRLMSSAALDGDATP</sequence>
<evidence type="ECO:0000259" key="1">
    <source>
        <dbReference type="SMART" id="SM00822"/>
    </source>
</evidence>
<dbReference type="InterPro" id="IPR001509">
    <property type="entry name" value="Epimerase_deHydtase"/>
</dbReference>
<dbReference type="InterPro" id="IPR057326">
    <property type="entry name" value="KR_dom"/>
</dbReference>
<dbReference type="Pfam" id="PF01370">
    <property type="entry name" value="Epimerase"/>
    <property type="match status" value="1"/>
</dbReference>
<feature type="domain" description="Ketoreductase" evidence="1">
    <location>
        <begin position="1"/>
        <end position="161"/>
    </location>
</feature>
<name>A0A936NF12_9ACTN</name>
<dbReference type="PANTHER" id="PTHR48079:SF6">
    <property type="entry name" value="NAD(P)-BINDING DOMAIN-CONTAINING PROTEIN-RELATED"/>
    <property type="match status" value="1"/>
</dbReference>
<dbReference type="InterPro" id="IPR036291">
    <property type="entry name" value="NAD(P)-bd_dom_sf"/>
</dbReference>
<organism evidence="2 3">
    <name type="scientific">Candidatus Neomicrothrix subdominans</name>
    <dbReference type="NCBI Taxonomy" id="2954438"/>
    <lineage>
        <taxon>Bacteria</taxon>
        <taxon>Bacillati</taxon>
        <taxon>Actinomycetota</taxon>
        <taxon>Acidimicrobiia</taxon>
        <taxon>Acidimicrobiales</taxon>
        <taxon>Microthrixaceae</taxon>
        <taxon>Candidatus Neomicrothrix</taxon>
    </lineage>
</organism>
<accession>A0A936NF12</accession>
<dbReference type="GO" id="GO:0005737">
    <property type="term" value="C:cytoplasm"/>
    <property type="evidence" value="ECO:0007669"/>
    <property type="project" value="TreeGrafter"/>
</dbReference>
<dbReference type="GO" id="GO:0004029">
    <property type="term" value="F:aldehyde dehydrogenase (NAD+) activity"/>
    <property type="evidence" value="ECO:0007669"/>
    <property type="project" value="TreeGrafter"/>
</dbReference>
<dbReference type="InterPro" id="IPR051783">
    <property type="entry name" value="NAD(P)-dependent_oxidoreduct"/>
</dbReference>
<protein>
    <submittedName>
        <fullName evidence="2">SDR family NAD(P)-dependent oxidoreductase</fullName>
    </submittedName>
</protein>
<dbReference type="PANTHER" id="PTHR48079">
    <property type="entry name" value="PROTEIN YEEZ"/>
    <property type="match status" value="1"/>
</dbReference>
<dbReference type="SMART" id="SM00822">
    <property type="entry name" value="PKS_KR"/>
    <property type="match status" value="1"/>
</dbReference>
<dbReference type="Proteomes" id="UP000727993">
    <property type="component" value="Unassembled WGS sequence"/>
</dbReference>
<dbReference type="Gene3D" id="3.40.50.720">
    <property type="entry name" value="NAD(P)-binding Rossmann-like Domain"/>
    <property type="match status" value="1"/>
</dbReference>
<proteinExistence type="predicted"/>
<evidence type="ECO:0000313" key="3">
    <source>
        <dbReference type="Proteomes" id="UP000727993"/>
    </source>
</evidence>
<comment type="caution">
    <text evidence="2">The sequence shown here is derived from an EMBL/GenBank/DDBJ whole genome shotgun (WGS) entry which is preliminary data.</text>
</comment>
<dbReference type="EMBL" id="JADJZA010000007">
    <property type="protein sequence ID" value="MBK9297787.1"/>
    <property type="molecule type" value="Genomic_DNA"/>
</dbReference>
<evidence type="ECO:0000313" key="2">
    <source>
        <dbReference type="EMBL" id="MBK9297787.1"/>
    </source>
</evidence>
<reference evidence="2 3" key="1">
    <citation type="submission" date="2020-10" db="EMBL/GenBank/DDBJ databases">
        <title>Connecting structure to function with the recovery of over 1000 high-quality activated sludge metagenome-assembled genomes encoding full-length rRNA genes using long-read sequencing.</title>
        <authorList>
            <person name="Singleton C.M."/>
            <person name="Petriglieri F."/>
            <person name="Kristensen J.M."/>
            <person name="Kirkegaard R.H."/>
            <person name="Michaelsen T.Y."/>
            <person name="Andersen M.H."/>
            <person name="Karst S.M."/>
            <person name="Dueholm M.S."/>
            <person name="Nielsen P.H."/>
            <person name="Albertsen M."/>
        </authorList>
    </citation>
    <scope>NUCLEOTIDE SEQUENCE [LARGE SCALE GENOMIC DNA]</scope>
    <source>
        <strain evidence="2">Lyne_18-Q3-R50-59_MAXAC.006</strain>
    </source>
</reference>